<dbReference type="PANTHER" id="PTHR33317:SF4">
    <property type="entry name" value="POLYNUCLEOTIDYL TRANSFERASE, RIBONUCLEASE H-LIKE SUPERFAMILY PROTEIN"/>
    <property type="match status" value="1"/>
</dbReference>
<dbReference type="EC" id="3.1.-.-" evidence="5"/>
<protein>
    <recommendedName>
        <fullName evidence="5">Putative pre-16S rRNA nuclease</fullName>
        <ecNumber evidence="5">3.1.-.-</ecNumber>
    </recommendedName>
</protein>
<comment type="function">
    <text evidence="5">Could be a nuclease involved in processing of the 5'-end of pre-16S rRNA.</text>
</comment>
<keyword evidence="1 5" id="KW-0963">Cytoplasm</keyword>
<dbReference type="InterPro" id="IPR006641">
    <property type="entry name" value="YqgF/RNaseH-like_dom"/>
</dbReference>
<comment type="similarity">
    <text evidence="5">Belongs to the YqgF HJR family.</text>
</comment>
<accession>A0A1Y5HT84</accession>
<dbReference type="SMART" id="SM00732">
    <property type="entry name" value="YqgFc"/>
    <property type="match status" value="1"/>
</dbReference>
<gene>
    <name evidence="7" type="ORF">A9R00_05535</name>
</gene>
<keyword evidence="2 5" id="KW-0690">Ribosome biogenesis</keyword>
<evidence type="ECO:0000256" key="2">
    <source>
        <dbReference type="ARBA" id="ARBA00022517"/>
    </source>
</evidence>
<dbReference type="GO" id="GO:0016788">
    <property type="term" value="F:hydrolase activity, acting on ester bonds"/>
    <property type="evidence" value="ECO:0007669"/>
    <property type="project" value="UniProtKB-UniRule"/>
</dbReference>
<evidence type="ECO:0000313" key="8">
    <source>
        <dbReference type="Proteomes" id="UP000227088"/>
    </source>
</evidence>
<dbReference type="GO" id="GO:0005829">
    <property type="term" value="C:cytosol"/>
    <property type="evidence" value="ECO:0007669"/>
    <property type="project" value="TreeGrafter"/>
</dbReference>
<evidence type="ECO:0000313" key="7">
    <source>
        <dbReference type="EMBL" id="OUS40528.1"/>
    </source>
</evidence>
<keyword evidence="7" id="KW-0067">ATP-binding</keyword>
<dbReference type="NCBIfam" id="TIGR00250">
    <property type="entry name" value="RNAse_H_YqgF"/>
    <property type="match status" value="1"/>
</dbReference>
<keyword evidence="3 5" id="KW-0540">Nuclease</keyword>
<dbReference type="GO" id="GO:0004386">
    <property type="term" value="F:helicase activity"/>
    <property type="evidence" value="ECO:0007669"/>
    <property type="project" value="UniProtKB-KW"/>
</dbReference>
<keyword evidence="7" id="KW-0347">Helicase</keyword>
<reference evidence="8" key="1">
    <citation type="journal article" date="2017" name="Proc. Natl. Acad. Sci. U.S.A.">
        <title>Simulation of Deepwater Horizon oil plume reveals substrate specialization within a complex community of hydrocarbon degraders.</title>
        <authorList>
            <person name="Hu P."/>
            <person name="Dubinsky E.A."/>
            <person name="Probst A.J."/>
            <person name="Wang J."/>
            <person name="Sieber C.M.K."/>
            <person name="Tom L.M."/>
            <person name="Gardinali P."/>
            <person name="Banfield J.F."/>
            <person name="Atlas R.M."/>
            <person name="Andersen G.L."/>
        </authorList>
    </citation>
    <scope>NUCLEOTIDE SEQUENCE [LARGE SCALE GENOMIC DNA]</scope>
</reference>
<dbReference type="SUPFAM" id="SSF53098">
    <property type="entry name" value="Ribonuclease H-like"/>
    <property type="match status" value="1"/>
</dbReference>
<dbReference type="InterPro" id="IPR037027">
    <property type="entry name" value="YqgF/RNaseH-like_dom_sf"/>
</dbReference>
<dbReference type="GO" id="GO:0000967">
    <property type="term" value="P:rRNA 5'-end processing"/>
    <property type="evidence" value="ECO:0007669"/>
    <property type="project" value="UniProtKB-UniRule"/>
</dbReference>
<sequence>MAQIYDHWMAFDFGTQRIGIAVGQRITGKATPIDPINARDGIPNWEQLGKVIEEWQPQAFLTGLPLNMDGTPSDLSRRANKFANRLEGRFHKPSFTHDERLTSYEAKGRVIEMGGNRNFGENSVDGIAAQLILESFLSQYHSEQDE</sequence>
<proteinExistence type="inferred from homology"/>
<comment type="subcellular location">
    <subcellularLocation>
        <location evidence="5">Cytoplasm</location>
    </subcellularLocation>
</comment>
<dbReference type="AlphaFoldDB" id="A0A1Y5HT84"/>
<evidence type="ECO:0000256" key="4">
    <source>
        <dbReference type="ARBA" id="ARBA00022801"/>
    </source>
</evidence>
<dbReference type="Gene3D" id="3.30.420.140">
    <property type="entry name" value="YqgF/RNase H-like domain"/>
    <property type="match status" value="1"/>
</dbReference>
<dbReference type="InterPro" id="IPR012337">
    <property type="entry name" value="RNaseH-like_sf"/>
</dbReference>
<dbReference type="Proteomes" id="UP000227088">
    <property type="component" value="Unassembled WGS sequence"/>
</dbReference>
<evidence type="ECO:0000259" key="6">
    <source>
        <dbReference type="SMART" id="SM00732"/>
    </source>
</evidence>
<dbReference type="Pfam" id="PF03652">
    <property type="entry name" value="RuvX"/>
    <property type="match status" value="1"/>
</dbReference>
<keyword evidence="7" id="KW-0547">Nucleotide-binding</keyword>
<dbReference type="GO" id="GO:0004518">
    <property type="term" value="F:nuclease activity"/>
    <property type="evidence" value="ECO:0007669"/>
    <property type="project" value="UniProtKB-KW"/>
</dbReference>
<dbReference type="CDD" id="cd16964">
    <property type="entry name" value="YqgF"/>
    <property type="match status" value="1"/>
</dbReference>
<keyword evidence="4 5" id="KW-0378">Hydrolase</keyword>
<comment type="caution">
    <text evidence="7">The sequence shown here is derived from an EMBL/GenBank/DDBJ whole genome shotgun (WGS) entry which is preliminary data.</text>
</comment>
<name>A0A1Y5HT84_OLEAN</name>
<dbReference type="PANTHER" id="PTHR33317">
    <property type="entry name" value="POLYNUCLEOTIDYL TRANSFERASE, RIBONUCLEASE H-LIKE SUPERFAMILY PROTEIN"/>
    <property type="match status" value="1"/>
</dbReference>
<evidence type="ECO:0000256" key="1">
    <source>
        <dbReference type="ARBA" id="ARBA00022490"/>
    </source>
</evidence>
<dbReference type="HAMAP" id="MF_00651">
    <property type="entry name" value="Nuclease_YqgF"/>
    <property type="match status" value="1"/>
</dbReference>
<dbReference type="InterPro" id="IPR005227">
    <property type="entry name" value="YqgF"/>
</dbReference>
<evidence type="ECO:0000256" key="5">
    <source>
        <dbReference type="HAMAP-Rule" id="MF_00651"/>
    </source>
</evidence>
<feature type="domain" description="YqgF/RNase H-like" evidence="6">
    <location>
        <begin position="9"/>
        <end position="106"/>
    </location>
</feature>
<dbReference type="EMBL" id="MABE01000319">
    <property type="protein sequence ID" value="OUS40528.1"/>
    <property type="molecule type" value="Genomic_DNA"/>
</dbReference>
<organism evidence="7 8">
    <name type="scientific">Oleispira antarctica</name>
    <dbReference type="NCBI Taxonomy" id="188908"/>
    <lineage>
        <taxon>Bacteria</taxon>
        <taxon>Pseudomonadati</taxon>
        <taxon>Pseudomonadota</taxon>
        <taxon>Gammaproteobacteria</taxon>
        <taxon>Oceanospirillales</taxon>
        <taxon>Oceanospirillaceae</taxon>
        <taxon>Oleispira</taxon>
    </lineage>
</organism>
<evidence type="ECO:0000256" key="3">
    <source>
        <dbReference type="ARBA" id="ARBA00022722"/>
    </source>
</evidence>